<keyword evidence="2" id="KW-1185">Reference proteome</keyword>
<gene>
    <name evidence="1" type="ORF">SCMU_05460</name>
</gene>
<accession>A0ABN6FDM7</accession>
<evidence type="ECO:0000313" key="2">
    <source>
        <dbReference type="Proteomes" id="UP001319861"/>
    </source>
</evidence>
<reference evidence="1 2" key="1">
    <citation type="journal article" date="2021" name="J. Biosci. Bioeng.">
        <title>Identification and characterization of a chc gene cluster responsible for the aromatization pathway of cyclohexanecarboxylate degradation in Sinomonas cyclohexanicum ATCC 51369.</title>
        <authorList>
            <person name="Yamamoto T."/>
            <person name="Hasegawa Y."/>
            <person name="Lau P.C.K."/>
            <person name="Iwaki H."/>
        </authorList>
    </citation>
    <scope>NUCLEOTIDE SEQUENCE [LARGE SCALE GENOMIC DNA]</scope>
    <source>
        <strain evidence="1 2">ATCC 51369</strain>
    </source>
</reference>
<dbReference type="RefSeq" id="WP_229231459.1">
    <property type="nucleotide sequence ID" value="NZ_AP024525.1"/>
</dbReference>
<proteinExistence type="predicted"/>
<organism evidence="1 2">
    <name type="scientific">Sinomonas cyclohexanicum</name>
    <name type="common">Corynebacterium cyclohexanicum</name>
    <dbReference type="NCBI Taxonomy" id="322009"/>
    <lineage>
        <taxon>Bacteria</taxon>
        <taxon>Bacillati</taxon>
        <taxon>Actinomycetota</taxon>
        <taxon>Actinomycetes</taxon>
        <taxon>Micrococcales</taxon>
        <taxon>Micrococcaceae</taxon>
        <taxon>Sinomonas</taxon>
    </lineage>
</organism>
<evidence type="ECO:0000313" key="1">
    <source>
        <dbReference type="EMBL" id="BCT74704.1"/>
    </source>
</evidence>
<protein>
    <submittedName>
        <fullName evidence="1">Uncharacterized protein</fullName>
    </submittedName>
</protein>
<dbReference type="Proteomes" id="UP001319861">
    <property type="component" value="Chromosome"/>
</dbReference>
<sequence>MGNAGNVSLTSVAADGAPFPAGDLALGASSVAQATLRLTRTVVDAGAASPIELGLAFKYVAATLGNEVSLILPEGTKNGADTLVVLDSEGRQVGFGTLHVTPMGML</sequence>
<dbReference type="EMBL" id="AP024525">
    <property type="protein sequence ID" value="BCT74704.1"/>
    <property type="molecule type" value="Genomic_DNA"/>
</dbReference>
<name>A0ABN6FDM7_SINCY</name>